<protein>
    <submittedName>
        <fullName evidence="4">Guanine nucleotide-binding protein-like 3 homolog</fullName>
    </submittedName>
</protein>
<evidence type="ECO:0000313" key="3">
    <source>
        <dbReference type="Proteomes" id="UP000694846"/>
    </source>
</evidence>
<dbReference type="RefSeq" id="XP_025408990.1">
    <property type="nucleotide sequence ID" value="XM_025553205.1"/>
</dbReference>
<feature type="region of interest" description="Disordered" evidence="1">
    <location>
        <begin position="150"/>
        <end position="273"/>
    </location>
</feature>
<evidence type="ECO:0000313" key="2">
    <source>
        <dbReference type="EMBL" id="MBY83181.1"/>
    </source>
</evidence>
<dbReference type="AlphaFoldDB" id="A0A2S2QZK4"/>
<feature type="compositionally biased region" description="Basic residues" evidence="1">
    <location>
        <begin position="255"/>
        <end position="273"/>
    </location>
</feature>
<dbReference type="EMBL" id="GGMS01013978">
    <property type="protein sequence ID" value="MBY83181.1"/>
    <property type="molecule type" value="Transcribed_RNA"/>
</dbReference>
<sequence length="273" mass="30473">MKLKTDNAAKKSLNTKKNKSPKKQAKGVEVRKEKSKVVVKPTVLKKESDKAQVESPIDPQKLLQRELWNKAVVNVSNKAGLSDVENCIVKLLADYKSKNSIPMKNNKFKNFILKGFSKYKDTSDDVLNEIYNKISNEFKIVGGNDKAIADSQVSSKKSDSKIVKTKPTKKTISKELDDGDDDDDDDEEEDENNDEVEDEADDDVEDEADNEVEDDEDILGESDDDIESEEEKPKSKAKGSNKANIKNGKSPNKGKNGKFKGGKVQKKKFGKKN</sequence>
<feature type="region of interest" description="Disordered" evidence="1">
    <location>
        <begin position="1"/>
        <end position="33"/>
    </location>
</feature>
<reference evidence="2" key="1">
    <citation type="submission" date="2018-04" db="EMBL/GenBank/DDBJ databases">
        <title>Transcriptome assembly of Sipha flava.</title>
        <authorList>
            <person name="Scully E.D."/>
            <person name="Geib S.M."/>
            <person name="Palmer N.A."/>
            <person name="Koch K."/>
            <person name="Bradshaw J."/>
            <person name="Heng-Moss T."/>
            <person name="Sarath G."/>
        </authorList>
    </citation>
    <scope>NUCLEOTIDE SEQUENCE</scope>
</reference>
<gene>
    <name evidence="4" type="primary">LOC112682573</name>
    <name evidence="2" type="ORF">g.97376</name>
</gene>
<dbReference type="OrthoDB" id="6622994at2759"/>
<evidence type="ECO:0000256" key="1">
    <source>
        <dbReference type="SAM" id="MobiDB-lite"/>
    </source>
</evidence>
<proteinExistence type="predicted"/>
<name>A0A2S2QZK4_9HEMI</name>
<dbReference type="Proteomes" id="UP000694846">
    <property type="component" value="Unplaced"/>
</dbReference>
<feature type="compositionally biased region" description="Basic residues" evidence="1">
    <location>
        <begin position="13"/>
        <end position="25"/>
    </location>
</feature>
<reference evidence="4" key="2">
    <citation type="submission" date="2025-04" db="UniProtKB">
        <authorList>
            <consortium name="RefSeq"/>
        </authorList>
    </citation>
    <scope>IDENTIFICATION</scope>
    <source>
        <tissue evidence="4">Whole body</tissue>
    </source>
</reference>
<evidence type="ECO:0000313" key="4">
    <source>
        <dbReference type="RefSeq" id="XP_025408990.1"/>
    </source>
</evidence>
<accession>A0A2S2QZK4</accession>
<organism evidence="2">
    <name type="scientific">Sipha flava</name>
    <name type="common">yellow sugarcane aphid</name>
    <dbReference type="NCBI Taxonomy" id="143950"/>
    <lineage>
        <taxon>Eukaryota</taxon>
        <taxon>Metazoa</taxon>
        <taxon>Ecdysozoa</taxon>
        <taxon>Arthropoda</taxon>
        <taxon>Hexapoda</taxon>
        <taxon>Insecta</taxon>
        <taxon>Pterygota</taxon>
        <taxon>Neoptera</taxon>
        <taxon>Paraneoptera</taxon>
        <taxon>Hemiptera</taxon>
        <taxon>Sternorrhyncha</taxon>
        <taxon>Aphidomorpha</taxon>
        <taxon>Aphidoidea</taxon>
        <taxon>Aphididae</taxon>
        <taxon>Sipha</taxon>
    </lineage>
</organism>
<keyword evidence="3" id="KW-1185">Reference proteome</keyword>
<dbReference type="GeneID" id="112682573"/>
<feature type="compositionally biased region" description="Acidic residues" evidence="1">
    <location>
        <begin position="177"/>
        <end position="230"/>
    </location>
</feature>